<dbReference type="PANTHER" id="PTHR43326:SF1">
    <property type="entry name" value="METHIONINE--TRNA LIGASE, MITOCHONDRIAL"/>
    <property type="match status" value="1"/>
</dbReference>
<evidence type="ECO:0000313" key="15">
    <source>
        <dbReference type="EMBL" id="MCF4141458.1"/>
    </source>
</evidence>
<evidence type="ECO:0000256" key="8">
    <source>
        <dbReference type="ARBA" id="ARBA00022840"/>
    </source>
</evidence>
<evidence type="ECO:0000256" key="11">
    <source>
        <dbReference type="ARBA" id="ARBA00023146"/>
    </source>
</evidence>
<dbReference type="NCBIfam" id="TIGR00399">
    <property type="entry name" value="metG_C_term"/>
    <property type="match status" value="1"/>
</dbReference>
<dbReference type="Proteomes" id="UP001200430">
    <property type="component" value="Unassembled WGS sequence"/>
</dbReference>
<dbReference type="RefSeq" id="WP_236097901.1">
    <property type="nucleotide sequence ID" value="NZ_JAKGUD010000001.1"/>
</dbReference>
<keyword evidence="5 13" id="KW-0820">tRNA-binding</keyword>
<comment type="similarity">
    <text evidence="13">Belongs to the class-I aminoacyl-tRNA synthetase family. MetG type 2A subfamily.</text>
</comment>
<evidence type="ECO:0000313" key="16">
    <source>
        <dbReference type="Proteomes" id="UP001200430"/>
    </source>
</evidence>
<dbReference type="NCBIfam" id="TIGR00398">
    <property type="entry name" value="metG"/>
    <property type="match status" value="1"/>
</dbReference>
<evidence type="ECO:0000256" key="13">
    <source>
        <dbReference type="HAMAP-Rule" id="MF_01228"/>
    </source>
</evidence>
<gene>
    <name evidence="13 15" type="primary">metG</name>
    <name evidence="15" type="ORF">L2W38_01325</name>
</gene>
<protein>
    <recommendedName>
        <fullName evidence="13">Methionine--tRNA ligase</fullName>
        <ecNumber evidence="13">6.1.1.10</ecNumber>
    </recommendedName>
    <alternativeName>
        <fullName evidence="13">Methionyl-tRNA synthetase</fullName>
        <shortName evidence="13">MetRS</shortName>
    </alternativeName>
</protein>
<dbReference type="PANTHER" id="PTHR43326">
    <property type="entry name" value="METHIONYL-TRNA SYNTHETASE"/>
    <property type="match status" value="1"/>
</dbReference>
<keyword evidence="6 13" id="KW-0436">Ligase</keyword>
<feature type="binding site" evidence="13">
    <location>
        <position position="150"/>
    </location>
    <ligand>
        <name>Zn(2+)</name>
        <dbReference type="ChEBI" id="CHEBI:29105"/>
    </ligand>
</feature>
<comment type="caution">
    <text evidence="13">Lacks conserved residue(s) required for the propagation of feature annotation.</text>
</comment>
<dbReference type="SUPFAM" id="SSF50249">
    <property type="entry name" value="Nucleic acid-binding proteins"/>
    <property type="match status" value="1"/>
</dbReference>
<dbReference type="InterPro" id="IPR014758">
    <property type="entry name" value="Met-tRNA_synth"/>
</dbReference>
<dbReference type="InterPro" id="IPR002547">
    <property type="entry name" value="tRNA-bd_dom"/>
</dbReference>
<dbReference type="EMBL" id="JAKGUD010000001">
    <property type="protein sequence ID" value="MCF4141458.1"/>
    <property type="molecule type" value="Genomic_DNA"/>
</dbReference>
<dbReference type="Pfam" id="PF09334">
    <property type="entry name" value="tRNA-synt_1g"/>
    <property type="match status" value="1"/>
</dbReference>
<proteinExistence type="inferred from homology"/>
<keyword evidence="7 13" id="KW-0547">Nucleotide-binding</keyword>
<dbReference type="EC" id="6.1.1.10" evidence="13"/>
<evidence type="ECO:0000256" key="5">
    <source>
        <dbReference type="ARBA" id="ARBA00022555"/>
    </source>
</evidence>
<dbReference type="Pfam" id="PF01588">
    <property type="entry name" value="tRNA_bind"/>
    <property type="match status" value="1"/>
</dbReference>
<keyword evidence="8 13" id="KW-0067">ATP-binding</keyword>
<dbReference type="SUPFAM" id="SSF47323">
    <property type="entry name" value="Anticodon-binding domain of a subclass of class I aminoacyl-tRNA synthetases"/>
    <property type="match status" value="1"/>
</dbReference>
<comment type="function">
    <text evidence="1 13">Is required not only for elongation of protein synthesis but also for the initiation of all mRNA translation through initiator tRNA(fMet) aminoacylation.</text>
</comment>
<feature type="binding site" evidence="13">
    <location>
        <position position="129"/>
    </location>
    <ligand>
        <name>Zn(2+)</name>
        <dbReference type="ChEBI" id="CHEBI:29105"/>
    </ligand>
</feature>
<keyword evidence="16" id="KW-1185">Reference proteome</keyword>
<feature type="short sequence motif" description="'KMSKS' region" evidence="13">
    <location>
        <begin position="298"/>
        <end position="302"/>
    </location>
</feature>
<keyword evidence="10 13" id="KW-0648">Protein biosynthesis</keyword>
<evidence type="ECO:0000259" key="14">
    <source>
        <dbReference type="PROSITE" id="PS50886"/>
    </source>
</evidence>
<dbReference type="CDD" id="cd02800">
    <property type="entry name" value="tRNA_bind_EcMetRS_like"/>
    <property type="match status" value="1"/>
</dbReference>
<organism evidence="15 16">
    <name type="scientific">Dethiosulfovibrio marinus</name>
    <dbReference type="NCBI Taxonomy" id="133532"/>
    <lineage>
        <taxon>Bacteria</taxon>
        <taxon>Thermotogati</taxon>
        <taxon>Synergistota</taxon>
        <taxon>Synergistia</taxon>
        <taxon>Synergistales</taxon>
        <taxon>Dethiosulfovibrionaceae</taxon>
        <taxon>Dethiosulfovibrio</taxon>
    </lineage>
</organism>
<evidence type="ECO:0000256" key="1">
    <source>
        <dbReference type="ARBA" id="ARBA00003314"/>
    </source>
</evidence>
<feature type="binding site" evidence="13">
    <location>
        <position position="147"/>
    </location>
    <ligand>
        <name>Zn(2+)</name>
        <dbReference type="ChEBI" id="CHEBI:29105"/>
    </ligand>
</feature>
<dbReference type="InterPro" id="IPR023457">
    <property type="entry name" value="Met-tRNA_synth_2"/>
</dbReference>
<feature type="binding site" evidence="13">
    <location>
        <position position="132"/>
    </location>
    <ligand>
        <name>Zn(2+)</name>
        <dbReference type="ChEBI" id="CHEBI:29105"/>
    </ligand>
</feature>
<keyword evidence="11 13" id="KW-0030">Aminoacyl-tRNA synthetase</keyword>
<keyword evidence="9 13" id="KW-0694">RNA-binding</keyword>
<keyword evidence="13" id="KW-0862">Zinc</keyword>
<dbReference type="InterPro" id="IPR012340">
    <property type="entry name" value="NA-bd_OB-fold"/>
</dbReference>
<keyword evidence="13" id="KW-0479">Metal-binding</keyword>
<dbReference type="HAMAP" id="MF_01228">
    <property type="entry name" value="Met_tRNA_synth_type2"/>
    <property type="match status" value="1"/>
</dbReference>
<dbReference type="InterPro" id="IPR033911">
    <property type="entry name" value="MetRS_core"/>
</dbReference>
<dbReference type="PRINTS" id="PR01041">
    <property type="entry name" value="TRNASYNTHMET"/>
</dbReference>
<feature type="domain" description="TRNA-binding" evidence="14">
    <location>
        <begin position="544"/>
        <end position="646"/>
    </location>
</feature>
<evidence type="ECO:0000256" key="4">
    <source>
        <dbReference type="ARBA" id="ARBA00022490"/>
    </source>
</evidence>
<dbReference type="InterPro" id="IPR014729">
    <property type="entry name" value="Rossmann-like_a/b/a_fold"/>
</dbReference>
<dbReference type="InterPro" id="IPR004495">
    <property type="entry name" value="Met-tRNA-synth_bsu_C"/>
</dbReference>
<reference evidence="15 16" key="1">
    <citation type="submission" date="2022-01" db="EMBL/GenBank/DDBJ databases">
        <title>Dethiosulfovibrio faecalis sp. nov., a novel proteolytic, non-sulfur-reducing bacterium isolated from a marine aquaculture solid waste bioreactor.</title>
        <authorList>
            <person name="Grabowski S."/>
            <person name="Apolinario E."/>
            <person name="Schneider N."/>
            <person name="Marshall C.W."/>
            <person name="Sowers K.R."/>
        </authorList>
    </citation>
    <scope>NUCLEOTIDE SEQUENCE [LARGE SCALE GENOMIC DNA]</scope>
    <source>
        <strain evidence="15 16">DSM 12537</strain>
    </source>
</reference>
<name>A0ABS9EJS4_9BACT</name>
<evidence type="ECO:0000256" key="2">
    <source>
        <dbReference type="ARBA" id="ARBA00004496"/>
    </source>
</evidence>
<comment type="cofactor">
    <cofactor evidence="13">
        <name>Zn(2+)</name>
        <dbReference type="ChEBI" id="CHEBI:29105"/>
    </cofactor>
    <text evidence="13">Binds 1 zinc ion per subunit.</text>
</comment>
<evidence type="ECO:0000256" key="12">
    <source>
        <dbReference type="ARBA" id="ARBA00047364"/>
    </source>
</evidence>
<dbReference type="SUPFAM" id="SSF52374">
    <property type="entry name" value="Nucleotidylyl transferase"/>
    <property type="match status" value="1"/>
</dbReference>
<dbReference type="InterPro" id="IPR015413">
    <property type="entry name" value="Methionyl/Leucyl_tRNA_Synth"/>
</dbReference>
<evidence type="ECO:0000256" key="9">
    <source>
        <dbReference type="ARBA" id="ARBA00022884"/>
    </source>
</evidence>
<comment type="subunit">
    <text evidence="3 13">Homodimer.</text>
</comment>
<dbReference type="PROSITE" id="PS50886">
    <property type="entry name" value="TRBD"/>
    <property type="match status" value="1"/>
</dbReference>
<evidence type="ECO:0000256" key="7">
    <source>
        <dbReference type="ARBA" id="ARBA00022741"/>
    </source>
</evidence>
<accession>A0ABS9EJS4</accession>
<dbReference type="InterPro" id="IPR009080">
    <property type="entry name" value="tRNAsynth_Ia_anticodon-bd"/>
</dbReference>
<dbReference type="Gene3D" id="1.10.730.10">
    <property type="entry name" value="Isoleucyl-tRNA Synthetase, Domain 1"/>
    <property type="match status" value="1"/>
</dbReference>
<sequence>MSDSKNFYITTPIYYVNDVPHIGHAYTTIGADVMSRYKRMDGYKVFFLTGTDEHGQKIYESAKAKGMTAQELTDEMAENFKKLLPVLNISNDDFIRTTEKRHEKVVQSIFSKLMDQGDIYKGTYKGLYCVPCETYVPESSMGDNNTCPDCGRPLVEMEEESYFFKTSRYADRLLKYYEDNLKAIMPRTRYNEIVSFIKSGLRDQSVSRTSISWGIPVPGDEKHVIYVWFDALINYLTACGYEDDPEKLAAFWPNAHHLMAKDIIRFHCVIWPIMVMALGLNPPVRVFSHGWWTMEGEKMSKSKGNVVDPFEMADLYGADAFRYFLLRQVPFGMDGDFSEAAMAQRINSDLANDLGNLLSRTVSMVLKYRDGIVPSPSDLSPLDIELSEVARKALDTYGEKMDDFAFDEALKAAWGLIGRANKYIDETMPWKLGNEGSKEPLDAVLWGLVESLKLVSMMISPFMPETGHRVWSQLGFCGDPANLQWEHYRWGEPTAGMLSVRRSKDVLFPRIDMKEWEESKKKRDIAKGKVVDPGEHEPQITIDDFAKIELRVAQIVKVEEVPRARRLYKLEIDLGYERRTIVSSLKEDFTAEELEGHKIVVVANLKPAKMCGVQSDGMLLAASLPGHDGLSLLAPFEDIPLGSRVH</sequence>
<evidence type="ECO:0000256" key="10">
    <source>
        <dbReference type="ARBA" id="ARBA00022917"/>
    </source>
</evidence>
<dbReference type="CDD" id="cd07957">
    <property type="entry name" value="Anticodon_Ia_Met"/>
    <property type="match status" value="1"/>
</dbReference>
<feature type="short sequence motif" description="'HIGH' region" evidence="13">
    <location>
        <begin position="14"/>
        <end position="24"/>
    </location>
</feature>
<comment type="catalytic activity">
    <reaction evidence="12 13">
        <text>tRNA(Met) + L-methionine + ATP = L-methionyl-tRNA(Met) + AMP + diphosphate</text>
        <dbReference type="Rhea" id="RHEA:13481"/>
        <dbReference type="Rhea" id="RHEA-COMP:9667"/>
        <dbReference type="Rhea" id="RHEA-COMP:9698"/>
        <dbReference type="ChEBI" id="CHEBI:30616"/>
        <dbReference type="ChEBI" id="CHEBI:33019"/>
        <dbReference type="ChEBI" id="CHEBI:57844"/>
        <dbReference type="ChEBI" id="CHEBI:78442"/>
        <dbReference type="ChEBI" id="CHEBI:78530"/>
        <dbReference type="ChEBI" id="CHEBI:456215"/>
        <dbReference type="EC" id="6.1.1.10"/>
    </reaction>
</comment>
<keyword evidence="4 13" id="KW-0963">Cytoplasm</keyword>
<comment type="subcellular location">
    <subcellularLocation>
        <location evidence="2 13">Cytoplasm</location>
    </subcellularLocation>
</comment>
<dbReference type="Gene3D" id="2.170.220.10">
    <property type="match status" value="1"/>
</dbReference>
<dbReference type="InterPro" id="IPR041872">
    <property type="entry name" value="Anticodon_Met"/>
</dbReference>
<dbReference type="NCBIfam" id="NF008900">
    <property type="entry name" value="PRK12267.1"/>
    <property type="match status" value="1"/>
</dbReference>
<dbReference type="CDD" id="cd00814">
    <property type="entry name" value="MetRS_core"/>
    <property type="match status" value="1"/>
</dbReference>
<dbReference type="Gene3D" id="2.40.50.140">
    <property type="entry name" value="Nucleic acid-binding proteins"/>
    <property type="match status" value="1"/>
</dbReference>
<evidence type="ECO:0000256" key="6">
    <source>
        <dbReference type="ARBA" id="ARBA00022598"/>
    </source>
</evidence>
<dbReference type="Gene3D" id="3.40.50.620">
    <property type="entry name" value="HUPs"/>
    <property type="match status" value="1"/>
</dbReference>
<comment type="caution">
    <text evidence="15">The sequence shown here is derived from an EMBL/GenBank/DDBJ whole genome shotgun (WGS) entry which is preliminary data.</text>
</comment>
<dbReference type="GO" id="GO:0004825">
    <property type="term" value="F:methionine-tRNA ligase activity"/>
    <property type="evidence" value="ECO:0007669"/>
    <property type="project" value="UniProtKB-EC"/>
</dbReference>
<evidence type="ECO:0000256" key="3">
    <source>
        <dbReference type="ARBA" id="ARBA00011738"/>
    </source>
</evidence>